<dbReference type="InterPro" id="IPR041542">
    <property type="entry name" value="GH43_C2"/>
</dbReference>
<evidence type="ECO:0000256" key="4">
    <source>
        <dbReference type="PIRSR" id="PIRSR606710-1"/>
    </source>
</evidence>
<organism evidence="8 9">
    <name type="scientific">Arenicella xantha</name>
    <dbReference type="NCBI Taxonomy" id="644221"/>
    <lineage>
        <taxon>Bacteria</taxon>
        <taxon>Pseudomonadati</taxon>
        <taxon>Pseudomonadota</taxon>
        <taxon>Gammaproteobacteria</taxon>
        <taxon>Arenicellales</taxon>
        <taxon>Arenicellaceae</taxon>
        <taxon>Arenicella</taxon>
    </lineage>
</organism>
<reference evidence="8 9" key="1">
    <citation type="submission" date="2018-06" db="EMBL/GenBank/DDBJ databases">
        <title>Genomic Encyclopedia of Type Strains, Phase IV (KMG-IV): sequencing the most valuable type-strain genomes for metagenomic binning, comparative biology and taxonomic classification.</title>
        <authorList>
            <person name="Goeker M."/>
        </authorList>
    </citation>
    <scope>NUCLEOTIDE SEQUENCE [LARGE SCALE GENOMIC DNA]</scope>
    <source>
        <strain evidence="8 9">DSM 24032</strain>
    </source>
</reference>
<keyword evidence="2 6" id="KW-0378">Hydrolase</keyword>
<evidence type="ECO:0000313" key="9">
    <source>
        <dbReference type="Proteomes" id="UP000253083"/>
    </source>
</evidence>
<dbReference type="Pfam" id="PF17851">
    <property type="entry name" value="GH43_C2"/>
    <property type="match status" value="1"/>
</dbReference>
<dbReference type="GO" id="GO:0005975">
    <property type="term" value="P:carbohydrate metabolic process"/>
    <property type="evidence" value="ECO:0007669"/>
    <property type="project" value="InterPro"/>
</dbReference>
<dbReference type="InParanoid" id="A0A395JMM2"/>
<dbReference type="CDD" id="cd09000">
    <property type="entry name" value="GH43_SXA-like"/>
    <property type="match status" value="1"/>
</dbReference>
<evidence type="ECO:0000259" key="7">
    <source>
        <dbReference type="Pfam" id="PF17851"/>
    </source>
</evidence>
<dbReference type="Pfam" id="PF04616">
    <property type="entry name" value="Glyco_hydro_43"/>
    <property type="match status" value="1"/>
</dbReference>
<comment type="similarity">
    <text evidence="1 6">Belongs to the glycosyl hydrolase 43 family.</text>
</comment>
<feature type="active site" description="Proton donor" evidence="4">
    <location>
        <position position="191"/>
    </location>
</feature>
<name>A0A395JMM2_9GAMM</name>
<dbReference type="Proteomes" id="UP000253083">
    <property type="component" value="Unassembled WGS sequence"/>
</dbReference>
<dbReference type="RefSeq" id="WP_113954425.1">
    <property type="nucleotide sequence ID" value="NZ_QNRT01000002.1"/>
</dbReference>
<proteinExistence type="inferred from homology"/>
<dbReference type="InterPro" id="IPR013320">
    <property type="entry name" value="ConA-like_dom_sf"/>
</dbReference>
<keyword evidence="3 6" id="KW-0326">Glycosidase</keyword>
<dbReference type="SUPFAM" id="SSF49899">
    <property type="entry name" value="Concanavalin A-like lectins/glucanases"/>
    <property type="match status" value="1"/>
</dbReference>
<dbReference type="SUPFAM" id="SSF75005">
    <property type="entry name" value="Arabinanase/levansucrase/invertase"/>
    <property type="match status" value="1"/>
</dbReference>
<gene>
    <name evidence="8" type="ORF">DFR28_1021107</name>
</gene>
<feature type="active site" description="Proton acceptor" evidence="4">
    <location>
        <position position="20"/>
    </location>
</feature>
<dbReference type="PANTHER" id="PTHR42812">
    <property type="entry name" value="BETA-XYLOSIDASE"/>
    <property type="match status" value="1"/>
</dbReference>
<dbReference type="GO" id="GO:0004553">
    <property type="term" value="F:hydrolase activity, hydrolyzing O-glycosyl compounds"/>
    <property type="evidence" value="ECO:0007669"/>
    <property type="project" value="InterPro"/>
</dbReference>
<dbReference type="AlphaFoldDB" id="A0A395JMM2"/>
<comment type="caution">
    <text evidence="8">The sequence shown here is derived from an EMBL/GenBank/DDBJ whole genome shotgun (WGS) entry which is preliminary data.</text>
</comment>
<dbReference type="Gene3D" id="2.115.10.20">
    <property type="entry name" value="Glycosyl hydrolase domain, family 43"/>
    <property type="match status" value="1"/>
</dbReference>
<keyword evidence="9" id="KW-1185">Reference proteome</keyword>
<evidence type="ECO:0000256" key="3">
    <source>
        <dbReference type="ARBA" id="ARBA00023295"/>
    </source>
</evidence>
<dbReference type="PANTHER" id="PTHR42812:SF12">
    <property type="entry name" value="BETA-XYLOSIDASE-RELATED"/>
    <property type="match status" value="1"/>
</dbReference>
<evidence type="ECO:0000313" key="8">
    <source>
        <dbReference type="EMBL" id="RBP51675.1"/>
    </source>
</evidence>
<feature type="domain" description="Beta-xylosidase C-terminal Concanavalin A-like" evidence="7">
    <location>
        <begin position="330"/>
        <end position="545"/>
    </location>
</feature>
<dbReference type="InterPro" id="IPR006710">
    <property type="entry name" value="Glyco_hydro_43"/>
</dbReference>
<sequence>MDISVPTNIQNPILPGFNPDPSIVRVDDDYYIATSTFEWYPGVQIHHSKDLVNWRLVSHPLNRSDLLEMTGNPDSCGIWAPCLSYHDGLFHLVYTDVKRFDGIKDPHNYLTTCATVDGEWSAPVYLNSSGFDPSLFHDDDGRKWLVNMVWDYRPNHNPFGGIFLQEYSASEQKLIGPVTNIFRGTEMGLTEAPHLYKRNGYYYLLTAEGGTGYDHVMTMARSRSLSGPYEVDPAGYLLTAKDNPELELQRAGHGDFVETPDGEVYVVHLCGRPINQTDMRRCPMGRETGIQPAYWTDDGWLRLSNGGNQPDLTVAGPKIDLHPWPATPVRTEFVEPTLPIDFQWLRTSFTEPLFSLQDRPGFLRLYGRESLGSLFQQSIVARRQQAFVFKAATKIEFQPTSFLQLAGLVNYYNAHKYHYLYITLNDHGQRVLAIMSCEGDPSQDFVFPLSGAENGAAVVENGEVVLPDQGAIYLQCSVNYGSLVYAWSQDGENWQELPLQLDYSVVSDEAGKGEGESFTGAFVGMCCQDLAGSGLPADFEFFDYQEFGE</sequence>
<evidence type="ECO:0000256" key="1">
    <source>
        <dbReference type="ARBA" id="ARBA00009865"/>
    </source>
</evidence>
<dbReference type="EMBL" id="QNRT01000002">
    <property type="protein sequence ID" value="RBP51675.1"/>
    <property type="molecule type" value="Genomic_DNA"/>
</dbReference>
<dbReference type="Gene3D" id="2.60.120.200">
    <property type="match status" value="1"/>
</dbReference>
<dbReference type="InterPro" id="IPR051795">
    <property type="entry name" value="Glycosyl_Hydrlase_43"/>
</dbReference>
<evidence type="ECO:0000256" key="5">
    <source>
        <dbReference type="PIRSR" id="PIRSR606710-2"/>
    </source>
</evidence>
<dbReference type="InterPro" id="IPR023296">
    <property type="entry name" value="Glyco_hydro_beta-prop_sf"/>
</dbReference>
<dbReference type="FunCoup" id="A0A395JMM2">
    <property type="interactions" value="50"/>
</dbReference>
<dbReference type="OrthoDB" id="9801455at2"/>
<accession>A0A395JMM2</accession>
<feature type="site" description="Important for catalytic activity, responsible for pKa modulation of the active site Glu and correct orientation of both the proton donor and substrate" evidence="5">
    <location>
        <position position="132"/>
    </location>
</feature>
<evidence type="ECO:0000256" key="6">
    <source>
        <dbReference type="RuleBase" id="RU361187"/>
    </source>
</evidence>
<protein>
    <submittedName>
        <fullName evidence="8">Xylan 1,4-beta-xylosidase</fullName>
    </submittedName>
</protein>
<evidence type="ECO:0000256" key="2">
    <source>
        <dbReference type="ARBA" id="ARBA00022801"/>
    </source>
</evidence>